<organism evidence="1 2">
    <name type="scientific">Methylotuvimicrobium buryatense</name>
    <name type="common">Methylomicrobium buryatense</name>
    <dbReference type="NCBI Taxonomy" id="95641"/>
    <lineage>
        <taxon>Bacteria</taxon>
        <taxon>Pseudomonadati</taxon>
        <taxon>Pseudomonadota</taxon>
        <taxon>Gammaproteobacteria</taxon>
        <taxon>Methylococcales</taxon>
        <taxon>Methylococcaceae</taxon>
        <taxon>Methylotuvimicrobium</taxon>
    </lineage>
</organism>
<sequence>MADNNLTRKTLNSVGRLVSKLARQAYYQAKESMGHPKRDMVVRHVEQACSSLQETKIHFESALDRFKTIVVVDDSTLETKYRLLQQQYDFCKAKADEVGCRVRAIEEVTGALFAEWEAEIDEYSNRSLKTKSRQQLRQSQQHYAKLIKTMHRAESKINPVLAAFKDQVLFLKHNLNAQAIAAIEHEFIEISMDMTQLVQAMEQTIFEANRFIAGLVEQKALPAA</sequence>
<dbReference type="KEGG" id="mbur:EQU24_12550"/>
<dbReference type="RefSeq" id="WP_017839173.1">
    <property type="nucleotide sequence ID" value="NZ_CP035467.1"/>
</dbReference>
<dbReference type="AlphaFoldDB" id="A0A4P9UNN9"/>
<proteinExistence type="predicted"/>
<dbReference type="EMBL" id="CP035467">
    <property type="protein sequence ID" value="QCW82974.1"/>
    <property type="molecule type" value="Genomic_DNA"/>
</dbReference>
<dbReference type="InterPro" id="IPR021342">
    <property type="entry name" value="DUF2959"/>
</dbReference>
<reference evidence="2" key="1">
    <citation type="journal article" date="2019" name="J. Bacteriol.">
        <title>A Mutagenic Screen Identifies a TonB-Dependent Receptor Required for the Lanthanide Metal Switch in the Type I Methanotroph 'Methylotuvimicrobium buryatense' 5GB1C.</title>
        <authorList>
            <person name="Groom J.D."/>
            <person name="Ford S.M."/>
            <person name="Pesesky M.W."/>
            <person name="Lidstrom M.E."/>
        </authorList>
    </citation>
    <scope>NUCLEOTIDE SEQUENCE [LARGE SCALE GENOMIC DNA]</scope>
    <source>
        <strain evidence="2">5GB1C</strain>
    </source>
</reference>
<keyword evidence="2" id="KW-1185">Reference proteome</keyword>
<accession>A0A4P9UNN9</accession>
<evidence type="ECO:0000313" key="1">
    <source>
        <dbReference type="EMBL" id="QCW82974.1"/>
    </source>
</evidence>
<name>A0A4P9UNN9_METBY</name>
<protein>
    <submittedName>
        <fullName evidence="1">DUF2959 domain-containing protein</fullName>
    </submittedName>
</protein>
<dbReference type="Pfam" id="PF11172">
    <property type="entry name" value="DUF2959"/>
    <property type="match status" value="1"/>
</dbReference>
<dbReference type="STRING" id="675511.GCA_000341735_00531"/>
<dbReference type="OrthoDB" id="9780401at2"/>
<dbReference type="Proteomes" id="UP000305881">
    <property type="component" value="Chromosome"/>
</dbReference>
<evidence type="ECO:0000313" key="2">
    <source>
        <dbReference type="Proteomes" id="UP000305881"/>
    </source>
</evidence>
<gene>
    <name evidence="1" type="ORF">EQU24_12550</name>
</gene>